<evidence type="ECO:0000313" key="8">
    <source>
        <dbReference type="EMBL" id="SFE69916.1"/>
    </source>
</evidence>
<evidence type="ECO:0000256" key="6">
    <source>
        <dbReference type="PIRNR" id="PIRNR000535"/>
    </source>
</evidence>
<proteinExistence type="inferred from homology"/>
<dbReference type="InterPro" id="IPR029056">
    <property type="entry name" value="Ribokinase-like"/>
</dbReference>
<dbReference type="PANTHER" id="PTHR46566">
    <property type="entry name" value="1-PHOSPHOFRUCTOKINASE-RELATED"/>
    <property type="match status" value="1"/>
</dbReference>
<dbReference type="OrthoDB" id="3206700at2"/>
<dbReference type="PANTHER" id="PTHR46566:SF2">
    <property type="entry name" value="ATP-DEPENDENT 6-PHOSPHOFRUCTOKINASE ISOZYME 2"/>
    <property type="match status" value="1"/>
</dbReference>
<dbReference type="Pfam" id="PF00294">
    <property type="entry name" value="PfkB"/>
    <property type="match status" value="1"/>
</dbReference>
<dbReference type="GO" id="GO:0008443">
    <property type="term" value="F:phosphofructokinase activity"/>
    <property type="evidence" value="ECO:0007669"/>
    <property type="project" value="TreeGrafter"/>
</dbReference>
<dbReference type="PIRSF" id="PIRSF000535">
    <property type="entry name" value="1PFK/6PFK/LacC"/>
    <property type="match status" value="1"/>
</dbReference>
<evidence type="ECO:0000256" key="1">
    <source>
        <dbReference type="ARBA" id="ARBA00010688"/>
    </source>
</evidence>
<dbReference type="Gene3D" id="3.40.1190.20">
    <property type="match status" value="1"/>
</dbReference>
<keyword evidence="3" id="KW-0547">Nucleotide-binding</keyword>
<evidence type="ECO:0000259" key="7">
    <source>
        <dbReference type="Pfam" id="PF00294"/>
    </source>
</evidence>
<dbReference type="STRING" id="285351.SAMN04488035_0203"/>
<dbReference type="EMBL" id="FONZ01000001">
    <property type="protein sequence ID" value="SFE69916.1"/>
    <property type="molecule type" value="Genomic_DNA"/>
</dbReference>
<name>A0A1I2CNP1_9MICO</name>
<organism evidence="8 9">
    <name type="scientific">Flavimobilis marinus</name>
    <dbReference type="NCBI Taxonomy" id="285351"/>
    <lineage>
        <taxon>Bacteria</taxon>
        <taxon>Bacillati</taxon>
        <taxon>Actinomycetota</taxon>
        <taxon>Actinomycetes</taxon>
        <taxon>Micrococcales</taxon>
        <taxon>Jonesiaceae</taxon>
        <taxon>Flavimobilis</taxon>
    </lineage>
</organism>
<keyword evidence="5" id="KW-0067">ATP-binding</keyword>
<accession>A0A1I2CNP1</accession>
<dbReference type="SUPFAM" id="SSF53613">
    <property type="entry name" value="Ribokinase-like"/>
    <property type="match status" value="1"/>
</dbReference>
<keyword evidence="2 6" id="KW-0808">Transferase</keyword>
<dbReference type="Proteomes" id="UP000198520">
    <property type="component" value="Unassembled WGS sequence"/>
</dbReference>
<dbReference type="GO" id="GO:0005829">
    <property type="term" value="C:cytosol"/>
    <property type="evidence" value="ECO:0007669"/>
    <property type="project" value="TreeGrafter"/>
</dbReference>
<comment type="similarity">
    <text evidence="1">Belongs to the carbohydrate kinase PfkB family.</text>
</comment>
<evidence type="ECO:0000256" key="2">
    <source>
        <dbReference type="ARBA" id="ARBA00022679"/>
    </source>
</evidence>
<evidence type="ECO:0000256" key="3">
    <source>
        <dbReference type="ARBA" id="ARBA00022741"/>
    </source>
</evidence>
<evidence type="ECO:0000313" key="9">
    <source>
        <dbReference type="Proteomes" id="UP000198520"/>
    </source>
</evidence>
<dbReference type="RefSeq" id="WP_093374252.1">
    <property type="nucleotide sequence ID" value="NZ_BNAN01000001.1"/>
</dbReference>
<evidence type="ECO:0000256" key="5">
    <source>
        <dbReference type="ARBA" id="ARBA00022840"/>
    </source>
</evidence>
<dbReference type="InterPro" id="IPR017583">
    <property type="entry name" value="Tagatose/fructose_Pkinase"/>
</dbReference>
<gene>
    <name evidence="8" type="ORF">SAMN04488035_0203</name>
</gene>
<sequence length="312" mass="31818">MGKTTTPVQVFVFAPEPLLTVTIEGGGPDKDVPEVHVHPGGQGIWLARMAESLGAEVTVCGPFGGETGSVTAHLAREEGLDVRPTPGPANGAYVHDRRDGERTEIARMPGPVLDRHALDDLYGTALVTALDAGVCILTGTEEPKGVPADFFERLASDLRAAGHTVVADLSGDQARALLEVEGCVLKMSDDELVEGGFADDDEQDSLLAAARALVDGGLGGVVVSRASGASLAVDADGASAITTPEVSTADHRGAGDSMTAGIAVGLARGLTLAEAARLGAAAGALNVTRRGLGTGRGDQIERFTAEVEVTPL</sequence>
<dbReference type="InterPro" id="IPR011611">
    <property type="entry name" value="PfkB_dom"/>
</dbReference>
<dbReference type="GO" id="GO:0005524">
    <property type="term" value="F:ATP binding"/>
    <property type="evidence" value="ECO:0007669"/>
    <property type="project" value="UniProtKB-KW"/>
</dbReference>
<dbReference type="AlphaFoldDB" id="A0A1I2CNP1"/>
<keyword evidence="9" id="KW-1185">Reference proteome</keyword>
<evidence type="ECO:0000256" key="4">
    <source>
        <dbReference type="ARBA" id="ARBA00022777"/>
    </source>
</evidence>
<protein>
    <submittedName>
        <fullName evidence="8">1-phosphofructokinase</fullName>
    </submittedName>
</protein>
<reference evidence="9" key="1">
    <citation type="submission" date="2016-10" db="EMBL/GenBank/DDBJ databases">
        <authorList>
            <person name="Varghese N."/>
            <person name="Submissions S."/>
        </authorList>
    </citation>
    <scope>NUCLEOTIDE SEQUENCE [LARGE SCALE GENOMIC DNA]</scope>
    <source>
        <strain evidence="9">DSM 19083</strain>
    </source>
</reference>
<keyword evidence="4 8" id="KW-0418">Kinase</keyword>
<feature type="domain" description="Carbohydrate kinase PfkB" evidence="7">
    <location>
        <begin position="30"/>
        <end position="294"/>
    </location>
</feature>